<evidence type="ECO:0000256" key="1">
    <source>
        <dbReference type="SAM" id="Phobius"/>
    </source>
</evidence>
<name>A0A3N0EJA5_SINP1</name>
<comment type="caution">
    <text evidence="2">The sequence shown here is derived from an EMBL/GenBank/DDBJ whole genome shotgun (WGS) entry which is preliminary data.</text>
</comment>
<keyword evidence="3" id="KW-1185">Reference proteome</keyword>
<keyword evidence="1" id="KW-0472">Membrane</keyword>
<reference evidence="2 3" key="1">
    <citation type="submission" date="2018-10" db="EMBL/GenBank/DDBJ databases">
        <title>Sinomicrobium pectinilyticum sp. nov., a pectinase-producing bacterium isolated from alkaline and saline soil, and emended description of the genus Sinomicrobium.</title>
        <authorList>
            <person name="Cheng B."/>
            <person name="Li C."/>
            <person name="Lai Q."/>
            <person name="Du M."/>
            <person name="Shao Z."/>
            <person name="Xu P."/>
            <person name="Yang C."/>
        </authorList>
    </citation>
    <scope>NUCLEOTIDE SEQUENCE [LARGE SCALE GENOMIC DNA]</scope>
    <source>
        <strain evidence="2 3">5DNS001</strain>
    </source>
</reference>
<dbReference type="Proteomes" id="UP000267469">
    <property type="component" value="Unassembled WGS sequence"/>
</dbReference>
<protein>
    <submittedName>
        <fullName evidence="2">Uncharacterized protein</fullName>
    </submittedName>
</protein>
<gene>
    <name evidence="2" type="ORF">ED312_09800</name>
</gene>
<evidence type="ECO:0000313" key="2">
    <source>
        <dbReference type="EMBL" id="RNL87797.1"/>
    </source>
</evidence>
<dbReference type="AlphaFoldDB" id="A0A3N0EJA5"/>
<sequence length="64" mass="7053">MIRSMPSSGGLFHGGGIKVLKELQQTVKRPLFSFRVKEIVGFIVGSFAGYYIVSGLFYFIHGAL</sequence>
<feature type="transmembrane region" description="Helical" evidence="1">
    <location>
        <begin position="39"/>
        <end position="60"/>
    </location>
</feature>
<dbReference type="EMBL" id="RJTM01000069">
    <property type="protein sequence ID" value="RNL87797.1"/>
    <property type="molecule type" value="Genomic_DNA"/>
</dbReference>
<evidence type="ECO:0000313" key="3">
    <source>
        <dbReference type="Proteomes" id="UP000267469"/>
    </source>
</evidence>
<accession>A0A3N0EJA5</accession>
<keyword evidence="1" id="KW-1133">Transmembrane helix</keyword>
<organism evidence="2 3">
    <name type="scientific">Sinomicrobium pectinilyticum</name>
    <dbReference type="NCBI Taxonomy" id="1084421"/>
    <lineage>
        <taxon>Bacteria</taxon>
        <taxon>Pseudomonadati</taxon>
        <taxon>Bacteroidota</taxon>
        <taxon>Flavobacteriia</taxon>
        <taxon>Flavobacteriales</taxon>
        <taxon>Flavobacteriaceae</taxon>
        <taxon>Sinomicrobium</taxon>
    </lineage>
</organism>
<proteinExistence type="predicted"/>
<keyword evidence="1" id="KW-0812">Transmembrane</keyword>